<keyword evidence="1" id="KW-0863">Zinc-finger</keyword>
<dbReference type="SMART" id="SM00343">
    <property type="entry name" value="ZnF_C2HC"/>
    <property type="match status" value="1"/>
</dbReference>
<dbReference type="GO" id="GO:0008270">
    <property type="term" value="F:zinc ion binding"/>
    <property type="evidence" value="ECO:0007669"/>
    <property type="project" value="UniProtKB-KW"/>
</dbReference>
<keyword evidence="4" id="KW-1185">Reference proteome</keyword>
<accession>A0AAV2NGK3</accession>
<dbReference type="GO" id="GO:0003676">
    <property type="term" value="F:nucleic acid binding"/>
    <property type="evidence" value="ECO:0007669"/>
    <property type="project" value="InterPro"/>
</dbReference>
<feature type="domain" description="CCHC-type" evidence="2">
    <location>
        <begin position="76"/>
        <end position="91"/>
    </location>
</feature>
<proteinExistence type="predicted"/>
<dbReference type="SUPFAM" id="SSF57756">
    <property type="entry name" value="Retrovirus zinc finger-like domains"/>
    <property type="match status" value="1"/>
</dbReference>
<keyword evidence="1" id="KW-0862">Zinc</keyword>
<name>A0AAV2NGK3_9HYME</name>
<protein>
    <recommendedName>
        <fullName evidence="2">CCHC-type domain-containing protein</fullName>
    </recommendedName>
</protein>
<evidence type="ECO:0000256" key="1">
    <source>
        <dbReference type="PROSITE-ProRule" id="PRU00047"/>
    </source>
</evidence>
<evidence type="ECO:0000313" key="3">
    <source>
        <dbReference type="EMBL" id="CAL1678840.1"/>
    </source>
</evidence>
<keyword evidence="1" id="KW-0479">Metal-binding</keyword>
<evidence type="ECO:0000259" key="2">
    <source>
        <dbReference type="PROSITE" id="PS50158"/>
    </source>
</evidence>
<organism evidence="3 4">
    <name type="scientific">Lasius platythorax</name>
    <dbReference type="NCBI Taxonomy" id="488582"/>
    <lineage>
        <taxon>Eukaryota</taxon>
        <taxon>Metazoa</taxon>
        <taxon>Ecdysozoa</taxon>
        <taxon>Arthropoda</taxon>
        <taxon>Hexapoda</taxon>
        <taxon>Insecta</taxon>
        <taxon>Pterygota</taxon>
        <taxon>Neoptera</taxon>
        <taxon>Endopterygota</taxon>
        <taxon>Hymenoptera</taxon>
        <taxon>Apocrita</taxon>
        <taxon>Aculeata</taxon>
        <taxon>Formicoidea</taxon>
        <taxon>Formicidae</taxon>
        <taxon>Formicinae</taxon>
        <taxon>Lasius</taxon>
        <taxon>Lasius</taxon>
    </lineage>
</organism>
<dbReference type="Proteomes" id="UP001497644">
    <property type="component" value="Chromosome 15"/>
</dbReference>
<gene>
    <name evidence="3" type="ORF">LPLAT_LOCUS4624</name>
</gene>
<reference evidence="3" key="1">
    <citation type="submission" date="2024-04" db="EMBL/GenBank/DDBJ databases">
        <authorList>
            <consortium name="Molecular Ecology Group"/>
        </authorList>
    </citation>
    <scope>NUCLEOTIDE SEQUENCE</scope>
</reference>
<dbReference type="AlphaFoldDB" id="A0AAV2NGK3"/>
<evidence type="ECO:0000313" key="4">
    <source>
        <dbReference type="Proteomes" id="UP001497644"/>
    </source>
</evidence>
<dbReference type="InterPro" id="IPR036875">
    <property type="entry name" value="Znf_CCHC_sf"/>
</dbReference>
<sequence length="157" mass="18126">MTPEEIKRELIAQNLSDCNENHLKVIYLYRVKDNRKNTSCVIEVTPEVRRRLFENGRIYLRYSTCNYADYVRVLQCYKCMTFGHLARDCKSPAICGHCSGPHEMRDCSGEGQALLCCNCTRFSRGHPNDRAHTASDTSRCPILQDKIKDRIKNVNYG</sequence>
<dbReference type="PROSITE" id="PS50158">
    <property type="entry name" value="ZF_CCHC"/>
    <property type="match status" value="1"/>
</dbReference>
<dbReference type="InterPro" id="IPR001878">
    <property type="entry name" value="Znf_CCHC"/>
</dbReference>
<dbReference type="EMBL" id="OZ034838">
    <property type="protein sequence ID" value="CAL1678840.1"/>
    <property type="molecule type" value="Genomic_DNA"/>
</dbReference>
<dbReference type="Pfam" id="PF00098">
    <property type="entry name" value="zf-CCHC"/>
    <property type="match status" value="1"/>
</dbReference>